<keyword evidence="3" id="KW-1185">Reference proteome</keyword>
<name>A0AAV2SM76_MEGNR</name>
<evidence type="ECO:0000313" key="2">
    <source>
        <dbReference type="EMBL" id="CAL4212204.1"/>
    </source>
</evidence>
<evidence type="ECO:0000313" key="3">
    <source>
        <dbReference type="Proteomes" id="UP001497623"/>
    </source>
</evidence>
<organism evidence="2 3">
    <name type="scientific">Meganyctiphanes norvegica</name>
    <name type="common">Northern krill</name>
    <name type="synonym">Thysanopoda norvegica</name>
    <dbReference type="NCBI Taxonomy" id="48144"/>
    <lineage>
        <taxon>Eukaryota</taxon>
        <taxon>Metazoa</taxon>
        <taxon>Ecdysozoa</taxon>
        <taxon>Arthropoda</taxon>
        <taxon>Crustacea</taxon>
        <taxon>Multicrustacea</taxon>
        <taxon>Malacostraca</taxon>
        <taxon>Eumalacostraca</taxon>
        <taxon>Eucarida</taxon>
        <taxon>Euphausiacea</taxon>
        <taxon>Euphausiidae</taxon>
        <taxon>Meganyctiphanes</taxon>
    </lineage>
</organism>
<dbReference type="Proteomes" id="UP001497623">
    <property type="component" value="Unassembled WGS sequence"/>
</dbReference>
<gene>
    <name evidence="2" type="ORF">MNOR_LOCUS38452</name>
</gene>
<reference evidence="2 3" key="1">
    <citation type="submission" date="2024-05" db="EMBL/GenBank/DDBJ databases">
        <authorList>
            <person name="Wallberg A."/>
        </authorList>
    </citation>
    <scope>NUCLEOTIDE SEQUENCE [LARGE SCALE GENOMIC DNA]</scope>
</reference>
<dbReference type="EMBL" id="CAXKWB010087673">
    <property type="protein sequence ID" value="CAL4212204.1"/>
    <property type="molecule type" value="Genomic_DNA"/>
</dbReference>
<dbReference type="AlphaFoldDB" id="A0AAV2SM76"/>
<proteinExistence type="predicted"/>
<evidence type="ECO:0000256" key="1">
    <source>
        <dbReference type="SAM" id="MobiDB-lite"/>
    </source>
</evidence>
<accession>A0AAV2SM76</accession>
<protein>
    <submittedName>
        <fullName evidence="2">Uncharacterized protein</fullName>
    </submittedName>
</protein>
<sequence>MSYTTQKQPHNPEKPHPQRSTLGRLTKNKQNKSRSDGRVGLASSDWWGRLSAAVSLFFVTLPNLLVTPGGKSSQFSYSNLALPLLQSGINTLPKYFLLVEQLHFGRETKKQANKWYCAGVAACAGVHTQSCSKAASRGYYFLANNHETGEPQLLLPCR</sequence>
<feature type="region of interest" description="Disordered" evidence="1">
    <location>
        <begin position="1"/>
        <end position="39"/>
    </location>
</feature>
<comment type="caution">
    <text evidence="2">The sequence shown here is derived from an EMBL/GenBank/DDBJ whole genome shotgun (WGS) entry which is preliminary data.</text>
</comment>